<accession>A9NNS8</accession>
<proteinExistence type="evidence at transcript level"/>
<organism evidence="1">
    <name type="scientific">Picea sitchensis</name>
    <name type="common">Sitka spruce</name>
    <name type="synonym">Pinus sitchensis</name>
    <dbReference type="NCBI Taxonomy" id="3332"/>
    <lineage>
        <taxon>Eukaryota</taxon>
        <taxon>Viridiplantae</taxon>
        <taxon>Streptophyta</taxon>
        <taxon>Embryophyta</taxon>
        <taxon>Tracheophyta</taxon>
        <taxon>Spermatophyta</taxon>
        <taxon>Pinopsida</taxon>
        <taxon>Pinidae</taxon>
        <taxon>Conifers I</taxon>
        <taxon>Pinales</taxon>
        <taxon>Pinaceae</taxon>
        <taxon>Picea</taxon>
    </lineage>
</organism>
<dbReference type="EMBL" id="EF082938">
    <property type="protein sequence ID" value="ABK22289.1"/>
    <property type="molecule type" value="mRNA"/>
</dbReference>
<name>A9NNS8_PICSI</name>
<dbReference type="AlphaFoldDB" id="A9NNS8"/>
<sequence length="83" mass="9289">MGRWKTRKTSCAGSSFSGLTIHLQCSSVKGLLFYAIFEILAYDFNSHYVVCTVVLLYTSGIQLDSCLEDVMQKDNEGQTLNKI</sequence>
<protein>
    <submittedName>
        <fullName evidence="1">Uncharacterized protein</fullName>
    </submittedName>
</protein>
<evidence type="ECO:0000313" key="1">
    <source>
        <dbReference type="EMBL" id="ABK22289.1"/>
    </source>
</evidence>
<reference evidence="1" key="1">
    <citation type="journal article" date="2008" name="BMC Genomics">
        <title>A conifer genomics resource of 200,000 spruce (Picea spp.) ESTs and 6,464 high-quality, sequence-finished full-length cDNAs for Sitka spruce (Picea sitchensis).</title>
        <authorList>
            <person name="Ralph S.G."/>
            <person name="Chun H.J."/>
            <person name="Kolosova N."/>
            <person name="Cooper D."/>
            <person name="Oddy C."/>
            <person name="Ritland C.E."/>
            <person name="Kirkpatrick R."/>
            <person name="Moore R."/>
            <person name="Barber S."/>
            <person name="Holt R.A."/>
            <person name="Jones S.J."/>
            <person name="Marra M.A."/>
            <person name="Douglas C.J."/>
            <person name="Ritland K."/>
            <person name="Bohlmann J."/>
        </authorList>
    </citation>
    <scope>NUCLEOTIDE SEQUENCE</scope>
    <source>
        <tissue evidence="1">Green portion of the leader tissue</tissue>
    </source>
</reference>